<dbReference type="Pfam" id="PF03073">
    <property type="entry name" value="TspO_MBR"/>
    <property type="match status" value="1"/>
</dbReference>
<proteinExistence type="inferred from homology"/>
<evidence type="ECO:0000256" key="1">
    <source>
        <dbReference type="ARBA" id="ARBA00004141"/>
    </source>
</evidence>
<dbReference type="EMBL" id="JAUSQU010000001">
    <property type="protein sequence ID" value="MDP9845959.1"/>
    <property type="molecule type" value="Genomic_DNA"/>
</dbReference>
<dbReference type="PIRSF" id="PIRSF005859">
    <property type="entry name" value="PBR"/>
    <property type="match status" value="1"/>
</dbReference>
<protein>
    <submittedName>
        <fullName evidence="7">Tryptophan-rich sensory protein</fullName>
    </submittedName>
</protein>
<evidence type="ECO:0000256" key="2">
    <source>
        <dbReference type="ARBA" id="ARBA00007524"/>
    </source>
</evidence>
<feature type="transmembrane region" description="Helical" evidence="6">
    <location>
        <begin position="52"/>
        <end position="72"/>
    </location>
</feature>
<feature type="transmembrane region" description="Helical" evidence="6">
    <location>
        <begin position="12"/>
        <end position="32"/>
    </location>
</feature>
<keyword evidence="5 6" id="KW-0472">Membrane</keyword>
<evidence type="ECO:0000313" key="7">
    <source>
        <dbReference type="EMBL" id="MDP9845959.1"/>
    </source>
</evidence>
<evidence type="ECO:0000256" key="6">
    <source>
        <dbReference type="SAM" id="Phobius"/>
    </source>
</evidence>
<comment type="similarity">
    <text evidence="2">Belongs to the TspO/BZRP family.</text>
</comment>
<evidence type="ECO:0000256" key="3">
    <source>
        <dbReference type="ARBA" id="ARBA00022692"/>
    </source>
</evidence>
<comment type="subcellular location">
    <subcellularLocation>
        <location evidence="1">Membrane</location>
        <topology evidence="1">Multi-pass membrane protein</topology>
    </subcellularLocation>
</comment>
<feature type="transmembrane region" description="Helical" evidence="6">
    <location>
        <begin position="132"/>
        <end position="154"/>
    </location>
</feature>
<dbReference type="PANTHER" id="PTHR10057:SF0">
    <property type="entry name" value="TRANSLOCATOR PROTEIN"/>
    <property type="match status" value="1"/>
</dbReference>
<dbReference type="InterPro" id="IPR038330">
    <property type="entry name" value="TspO/MBR-related_sf"/>
</dbReference>
<keyword evidence="8" id="KW-1185">Reference proteome</keyword>
<feature type="transmembrane region" description="Helical" evidence="6">
    <location>
        <begin position="79"/>
        <end position="97"/>
    </location>
</feature>
<reference evidence="7 8" key="1">
    <citation type="submission" date="2023-07" db="EMBL/GenBank/DDBJ databases">
        <title>Sequencing the genomes of 1000 actinobacteria strains.</title>
        <authorList>
            <person name="Klenk H.-P."/>
        </authorList>
    </citation>
    <scope>NUCLEOTIDE SEQUENCE [LARGE SCALE GENOMIC DNA]</scope>
    <source>
        <strain evidence="7 8">DSM 46740</strain>
    </source>
</reference>
<dbReference type="PANTHER" id="PTHR10057">
    <property type="entry name" value="PERIPHERAL-TYPE BENZODIAZEPINE RECEPTOR"/>
    <property type="match status" value="1"/>
</dbReference>
<dbReference type="InterPro" id="IPR004307">
    <property type="entry name" value="TspO_MBR"/>
</dbReference>
<accession>A0ABT9QIQ9</accession>
<gene>
    <name evidence="7" type="ORF">J2853_005170</name>
</gene>
<keyword evidence="4 6" id="KW-1133">Transmembrane helix</keyword>
<evidence type="ECO:0000256" key="4">
    <source>
        <dbReference type="ARBA" id="ARBA00022989"/>
    </source>
</evidence>
<dbReference type="Proteomes" id="UP001225356">
    <property type="component" value="Unassembled WGS sequence"/>
</dbReference>
<evidence type="ECO:0000256" key="5">
    <source>
        <dbReference type="ARBA" id="ARBA00023136"/>
    </source>
</evidence>
<dbReference type="RefSeq" id="WP_307562020.1">
    <property type="nucleotide sequence ID" value="NZ_JAUSQU010000001.1"/>
</dbReference>
<comment type="caution">
    <text evidence="7">The sequence shown here is derived from an EMBL/GenBank/DDBJ whole genome shotgun (WGS) entry which is preliminary data.</text>
</comment>
<sequence length="157" mass="17178">MVIARQPKRWAGLPVFAVALALVAGVGSLAAIDAGGEYLSLERPSWAPPQWLFGPAWTVLYVMIAISGWLAWSARGWTPALGVYAAQLVLNAAWTPLFFGAGLYGLAVAEIVVLWLAIVVTIVMFRRINRLAAWLLVPYLLWVTYAASLNVAIWRLN</sequence>
<feature type="transmembrane region" description="Helical" evidence="6">
    <location>
        <begin position="103"/>
        <end position="125"/>
    </location>
</feature>
<organism evidence="7 8">
    <name type="scientific">Streptosporangium lutulentum</name>
    <dbReference type="NCBI Taxonomy" id="1461250"/>
    <lineage>
        <taxon>Bacteria</taxon>
        <taxon>Bacillati</taxon>
        <taxon>Actinomycetota</taxon>
        <taxon>Actinomycetes</taxon>
        <taxon>Streptosporangiales</taxon>
        <taxon>Streptosporangiaceae</taxon>
        <taxon>Streptosporangium</taxon>
    </lineage>
</organism>
<keyword evidence="3 6" id="KW-0812">Transmembrane</keyword>
<dbReference type="CDD" id="cd15904">
    <property type="entry name" value="TSPO_MBR"/>
    <property type="match status" value="1"/>
</dbReference>
<dbReference type="Gene3D" id="1.20.1260.100">
    <property type="entry name" value="TspO/MBR protein"/>
    <property type="match status" value="1"/>
</dbReference>
<evidence type="ECO:0000313" key="8">
    <source>
        <dbReference type="Proteomes" id="UP001225356"/>
    </source>
</evidence>
<name>A0ABT9QIQ9_9ACTN</name>